<feature type="transmembrane region" description="Helical" evidence="9">
    <location>
        <begin position="216"/>
        <end position="235"/>
    </location>
</feature>
<evidence type="ECO:0000256" key="9">
    <source>
        <dbReference type="RuleBase" id="RU363032"/>
    </source>
</evidence>
<dbReference type="InterPro" id="IPR000515">
    <property type="entry name" value="MetI-like"/>
</dbReference>
<sequence>MIAAFFERLNQTQGLNFSVFYDAFDRSRFLTGLWTTSYICVVAILASLLLGLLGVWIAGSASRPGRLLVRAYVQFFRNTPPLVQLSFFYFAVGGLLPTVSDGFGGQSPLISGTGWAIIALSLFAGAFNVEIFRAGIEAVPSTTIEAAESLGYTRLQLYIHVVLPLAFRICLPALNNNLVNLVKTTTLAYAIGVPELLYAASQIWSEMFNVREMMNVLLVTYVLLVAVLVFVMGRWERAMRIPGYST</sequence>
<evidence type="ECO:0000256" key="7">
    <source>
        <dbReference type="ARBA" id="ARBA00022989"/>
    </source>
</evidence>
<feature type="transmembrane region" description="Helical" evidence="9">
    <location>
        <begin position="82"/>
        <end position="100"/>
    </location>
</feature>
<keyword evidence="5 9" id="KW-0812">Transmembrane</keyword>
<dbReference type="GO" id="GO:0043190">
    <property type="term" value="C:ATP-binding cassette (ABC) transporter complex"/>
    <property type="evidence" value="ECO:0007669"/>
    <property type="project" value="InterPro"/>
</dbReference>
<dbReference type="Gene3D" id="1.10.3720.10">
    <property type="entry name" value="MetI-like"/>
    <property type="match status" value="1"/>
</dbReference>
<dbReference type="PANTHER" id="PTHR30614">
    <property type="entry name" value="MEMBRANE COMPONENT OF AMINO ACID ABC TRANSPORTER"/>
    <property type="match status" value="1"/>
</dbReference>
<protein>
    <submittedName>
        <fullName evidence="11">Polar amino acid ABC transporter permease</fullName>
    </submittedName>
</protein>
<gene>
    <name evidence="11" type="ORF">AE618_22895</name>
</gene>
<dbReference type="GO" id="GO:0022857">
    <property type="term" value="F:transmembrane transporter activity"/>
    <property type="evidence" value="ECO:0007669"/>
    <property type="project" value="InterPro"/>
</dbReference>
<name>A0A0N0M939_9HYPH</name>
<keyword evidence="6" id="KW-0029">Amino-acid transport</keyword>
<evidence type="ECO:0000256" key="8">
    <source>
        <dbReference type="ARBA" id="ARBA00023136"/>
    </source>
</evidence>
<dbReference type="PROSITE" id="PS50928">
    <property type="entry name" value="ABC_TM1"/>
    <property type="match status" value="1"/>
</dbReference>
<evidence type="ECO:0000256" key="3">
    <source>
        <dbReference type="ARBA" id="ARBA00022448"/>
    </source>
</evidence>
<organism evidence="11 12">
    <name type="scientific">Bosea vaviloviae</name>
    <dbReference type="NCBI Taxonomy" id="1526658"/>
    <lineage>
        <taxon>Bacteria</taxon>
        <taxon>Pseudomonadati</taxon>
        <taxon>Pseudomonadota</taxon>
        <taxon>Alphaproteobacteria</taxon>
        <taxon>Hyphomicrobiales</taxon>
        <taxon>Boseaceae</taxon>
        <taxon>Bosea</taxon>
    </lineage>
</organism>
<dbReference type="RefSeq" id="WP_054211370.1">
    <property type="nucleotide sequence ID" value="NZ_LGSZ01000060.1"/>
</dbReference>
<dbReference type="SUPFAM" id="SSF161098">
    <property type="entry name" value="MetI-like"/>
    <property type="match status" value="1"/>
</dbReference>
<evidence type="ECO:0000313" key="11">
    <source>
        <dbReference type="EMBL" id="KPH77391.1"/>
    </source>
</evidence>
<evidence type="ECO:0000256" key="5">
    <source>
        <dbReference type="ARBA" id="ARBA00022692"/>
    </source>
</evidence>
<dbReference type="Proteomes" id="UP000037822">
    <property type="component" value="Unassembled WGS sequence"/>
</dbReference>
<keyword evidence="4" id="KW-1003">Cell membrane</keyword>
<accession>A0A0N0M939</accession>
<reference evidence="11 12" key="1">
    <citation type="submission" date="2015-07" db="EMBL/GenBank/DDBJ databases">
        <title>Whole genome sequencing of Bosea vaviloviae isolated from cave pool.</title>
        <authorList>
            <person name="Tan N.E.H."/>
            <person name="Lee Y.P."/>
            <person name="Gan H.M."/>
            <person name="Barton H."/>
            <person name="Savka M.A."/>
        </authorList>
    </citation>
    <scope>NUCLEOTIDE SEQUENCE [LARGE SCALE GENOMIC DNA]</scope>
    <source>
        <strain evidence="11 12">SD260</strain>
    </source>
</reference>
<keyword evidence="8 9" id="KW-0472">Membrane</keyword>
<feature type="domain" description="ABC transmembrane type-1" evidence="10">
    <location>
        <begin position="33"/>
        <end position="229"/>
    </location>
</feature>
<dbReference type="AlphaFoldDB" id="A0A0N0M939"/>
<dbReference type="InterPro" id="IPR035906">
    <property type="entry name" value="MetI-like_sf"/>
</dbReference>
<dbReference type="NCBIfam" id="TIGR01726">
    <property type="entry name" value="HEQRo_perm_3TM"/>
    <property type="match status" value="1"/>
</dbReference>
<dbReference type="PANTHER" id="PTHR30614:SF0">
    <property type="entry name" value="L-CYSTINE TRANSPORT SYSTEM PERMEASE PROTEIN TCYL"/>
    <property type="match status" value="1"/>
</dbReference>
<evidence type="ECO:0000256" key="4">
    <source>
        <dbReference type="ARBA" id="ARBA00022475"/>
    </source>
</evidence>
<dbReference type="OrthoDB" id="9808674at2"/>
<dbReference type="EMBL" id="LGSZ01000060">
    <property type="protein sequence ID" value="KPH77391.1"/>
    <property type="molecule type" value="Genomic_DNA"/>
</dbReference>
<comment type="similarity">
    <text evidence="2">Belongs to the binding-protein-dependent transport system permease family. HisMQ subfamily.</text>
</comment>
<proteinExistence type="inferred from homology"/>
<evidence type="ECO:0000256" key="2">
    <source>
        <dbReference type="ARBA" id="ARBA00010072"/>
    </source>
</evidence>
<evidence type="ECO:0000259" key="10">
    <source>
        <dbReference type="PROSITE" id="PS50928"/>
    </source>
</evidence>
<comment type="subcellular location">
    <subcellularLocation>
        <location evidence="1">Cell inner membrane</location>
        <topology evidence="1">Multi-pass membrane protein</topology>
    </subcellularLocation>
    <subcellularLocation>
        <location evidence="9">Cell membrane</location>
        <topology evidence="9">Multi-pass membrane protein</topology>
    </subcellularLocation>
</comment>
<keyword evidence="12" id="KW-1185">Reference proteome</keyword>
<dbReference type="InterPro" id="IPR010065">
    <property type="entry name" value="AA_ABC_transptr_permease_3TM"/>
</dbReference>
<dbReference type="InterPro" id="IPR043429">
    <property type="entry name" value="ArtM/GltK/GlnP/TcyL/YhdX-like"/>
</dbReference>
<comment type="caution">
    <text evidence="11">The sequence shown here is derived from an EMBL/GenBank/DDBJ whole genome shotgun (WGS) entry which is preliminary data.</text>
</comment>
<dbReference type="CDD" id="cd06261">
    <property type="entry name" value="TM_PBP2"/>
    <property type="match status" value="1"/>
</dbReference>
<evidence type="ECO:0000256" key="1">
    <source>
        <dbReference type="ARBA" id="ARBA00004429"/>
    </source>
</evidence>
<evidence type="ECO:0000256" key="6">
    <source>
        <dbReference type="ARBA" id="ARBA00022970"/>
    </source>
</evidence>
<dbReference type="PATRIC" id="fig|1526658.3.peg.1728"/>
<keyword evidence="7 9" id="KW-1133">Transmembrane helix</keyword>
<evidence type="ECO:0000313" key="12">
    <source>
        <dbReference type="Proteomes" id="UP000037822"/>
    </source>
</evidence>
<keyword evidence="3 9" id="KW-0813">Transport</keyword>
<dbReference type="Pfam" id="PF00528">
    <property type="entry name" value="BPD_transp_1"/>
    <property type="match status" value="1"/>
</dbReference>
<feature type="transmembrane region" description="Helical" evidence="9">
    <location>
        <begin position="36"/>
        <end position="61"/>
    </location>
</feature>
<feature type="transmembrane region" description="Helical" evidence="9">
    <location>
        <begin position="112"/>
        <end position="136"/>
    </location>
</feature>
<dbReference type="GO" id="GO:0006865">
    <property type="term" value="P:amino acid transport"/>
    <property type="evidence" value="ECO:0007669"/>
    <property type="project" value="UniProtKB-KW"/>
</dbReference>